<dbReference type="Pfam" id="PF00085">
    <property type="entry name" value="Thioredoxin"/>
    <property type="match status" value="1"/>
</dbReference>
<evidence type="ECO:0000313" key="4">
    <source>
        <dbReference type="Proteomes" id="UP000078348"/>
    </source>
</evidence>
<dbReference type="Gene3D" id="1.20.1150.12">
    <property type="entry name" value="Endoplasmic reticulum resident protein 29, C-terminal domain"/>
    <property type="match status" value="1"/>
</dbReference>
<protein>
    <submittedName>
        <fullName evidence="3">Protein disulfide-isomerase</fullName>
    </submittedName>
</protein>
<dbReference type="InterPro" id="IPR036356">
    <property type="entry name" value="ERp29_C_sf"/>
</dbReference>
<sequence>MRISHSFHFLSSHLPMVLLYLLCMLVLGVSQSLELTKDGLNVMTREKLEYGLNHNCTVLALWNSENCISCASHMWDVYRAIYSFMDENEFYVLATTVGVDETLDTEYEIDSIEGGTYYRLFVEGSRMPLKRRETEEPEEDDLVTWIAKSTHFAPQHDYVTEITPETYDSYFRKNAHRSIMVMYYLPNFQQSQITLVQYLRAALAFRIEAKVAFARLNCNGHSDFCTEKKVKTIPTFTFYPHKDLAFDGKQLETKRGEGIVLYLNEKLGTQVDPKGGFNEQYGREKELDRLARLFIANKNENQQKRIVKETARLRKRFHATAKYYKIMKAYVKEGPQVIMRELRAVRDGMKGVAFDDPRYATLRARENIIHQFEAINTINQLVHLNPWSFDSVVNGVDNVVVLFYTSWCEEQAKTLKEDVVLATMDAQTYVDFCAAFHINHFPTVKYFASGKDVMDPVDVPASGWNDIKSFLQETFHETEL</sequence>
<keyword evidence="1" id="KW-0732">Signal</keyword>
<evidence type="ECO:0000256" key="1">
    <source>
        <dbReference type="SAM" id="SignalP"/>
    </source>
</evidence>
<gene>
    <name evidence="3" type="ORF">AV274_2085</name>
</gene>
<dbReference type="Proteomes" id="UP000078348">
    <property type="component" value="Unassembled WGS sequence"/>
</dbReference>
<dbReference type="Gene3D" id="3.40.30.10">
    <property type="entry name" value="Glutaredoxin"/>
    <property type="match status" value="2"/>
</dbReference>
<evidence type="ECO:0000259" key="2">
    <source>
        <dbReference type="Pfam" id="PF00085"/>
    </source>
</evidence>
<dbReference type="GO" id="GO:0005783">
    <property type="term" value="C:endoplasmic reticulum"/>
    <property type="evidence" value="ECO:0007669"/>
    <property type="project" value="TreeGrafter"/>
</dbReference>
<keyword evidence="4" id="KW-1185">Reference proteome</keyword>
<comment type="caution">
    <text evidence="3">The sequence shown here is derived from an EMBL/GenBank/DDBJ whole genome shotgun (WGS) entry which is preliminary data.</text>
</comment>
<dbReference type="SUPFAM" id="SSF47933">
    <property type="entry name" value="ERP29 C domain-like"/>
    <property type="match status" value="1"/>
</dbReference>
<dbReference type="STRING" id="478820.A0A196SJN8"/>
<dbReference type="AlphaFoldDB" id="A0A196SJN8"/>
<dbReference type="InterPro" id="IPR036249">
    <property type="entry name" value="Thioredoxin-like_sf"/>
</dbReference>
<dbReference type="GO" id="GO:0003756">
    <property type="term" value="F:protein disulfide isomerase activity"/>
    <property type="evidence" value="ECO:0007669"/>
    <property type="project" value="TreeGrafter"/>
</dbReference>
<feature type="domain" description="Thioredoxin" evidence="2">
    <location>
        <begin position="382"/>
        <end position="455"/>
    </location>
</feature>
<keyword evidence="3" id="KW-0413">Isomerase</keyword>
<feature type="chain" id="PRO_5008274667" evidence="1">
    <location>
        <begin position="29"/>
        <end position="480"/>
    </location>
</feature>
<dbReference type="InterPro" id="IPR051063">
    <property type="entry name" value="PDI"/>
</dbReference>
<organism evidence="3 4">
    <name type="scientific">Blastocystis sp. subtype 1 (strain ATCC 50177 / NandII)</name>
    <dbReference type="NCBI Taxonomy" id="478820"/>
    <lineage>
        <taxon>Eukaryota</taxon>
        <taxon>Sar</taxon>
        <taxon>Stramenopiles</taxon>
        <taxon>Bigyra</taxon>
        <taxon>Opalozoa</taxon>
        <taxon>Opalinata</taxon>
        <taxon>Blastocystidae</taxon>
        <taxon>Blastocystis</taxon>
    </lineage>
</organism>
<dbReference type="EMBL" id="LXWW01000096">
    <property type="protein sequence ID" value="OAO16144.1"/>
    <property type="molecule type" value="Genomic_DNA"/>
</dbReference>
<reference evidence="3 4" key="1">
    <citation type="submission" date="2016-05" db="EMBL/GenBank/DDBJ databases">
        <title>Nuclear genome of Blastocystis sp. subtype 1 NandII.</title>
        <authorList>
            <person name="Gentekaki E."/>
            <person name="Curtis B."/>
            <person name="Stairs C."/>
            <person name="Eme L."/>
            <person name="Herman E."/>
            <person name="Klimes V."/>
            <person name="Arias M.C."/>
            <person name="Elias M."/>
            <person name="Hilliou F."/>
            <person name="Klute M."/>
            <person name="Malik S.-B."/>
            <person name="Pightling A."/>
            <person name="Rachubinski R."/>
            <person name="Salas D."/>
            <person name="Schlacht A."/>
            <person name="Suga H."/>
            <person name="Archibald J."/>
            <person name="Ball S.G."/>
            <person name="Clark G."/>
            <person name="Dacks J."/>
            <person name="Van Der Giezen M."/>
            <person name="Tsaousis A."/>
            <person name="Roger A."/>
        </authorList>
    </citation>
    <scope>NUCLEOTIDE SEQUENCE [LARGE SCALE GENOMIC DNA]</scope>
    <source>
        <strain evidence="4">ATCC 50177 / NandII</strain>
    </source>
</reference>
<proteinExistence type="predicted"/>
<dbReference type="CDD" id="cd02961">
    <property type="entry name" value="PDI_a_family"/>
    <property type="match status" value="2"/>
</dbReference>
<accession>A0A196SJN8</accession>
<dbReference type="InterPro" id="IPR013766">
    <property type="entry name" value="Thioredoxin_domain"/>
</dbReference>
<dbReference type="GO" id="GO:0006457">
    <property type="term" value="P:protein folding"/>
    <property type="evidence" value="ECO:0007669"/>
    <property type="project" value="TreeGrafter"/>
</dbReference>
<evidence type="ECO:0000313" key="3">
    <source>
        <dbReference type="EMBL" id="OAO16144.1"/>
    </source>
</evidence>
<dbReference type="PANTHER" id="PTHR45672">
    <property type="entry name" value="PROTEIN DISULFIDE-ISOMERASE C17H9.14C-RELATED"/>
    <property type="match status" value="1"/>
</dbReference>
<name>A0A196SJN8_BLAHN</name>
<feature type="signal peptide" evidence="1">
    <location>
        <begin position="1"/>
        <end position="28"/>
    </location>
</feature>
<dbReference type="SUPFAM" id="SSF52833">
    <property type="entry name" value="Thioredoxin-like"/>
    <property type="match status" value="2"/>
</dbReference>
<dbReference type="PANTHER" id="PTHR45672:SF11">
    <property type="entry name" value="PROTEIN DISULFIDE-ISOMERASE C17H9.14C"/>
    <property type="match status" value="1"/>
</dbReference>
<dbReference type="OrthoDB" id="427280at2759"/>